<gene>
    <name evidence="1" type="ORF">A2904_02475</name>
</gene>
<organism evidence="1 2">
    <name type="scientific">Candidatus Staskawiczbacteria bacterium RIFCSPLOWO2_01_FULL_33_9</name>
    <dbReference type="NCBI Taxonomy" id="1802211"/>
    <lineage>
        <taxon>Bacteria</taxon>
        <taxon>Candidatus Staskawicziibacteriota</taxon>
    </lineage>
</organism>
<evidence type="ECO:0000313" key="2">
    <source>
        <dbReference type="Proteomes" id="UP000176308"/>
    </source>
</evidence>
<dbReference type="Proteomes" id="UP000176308">
    <property type="component" value="Unassembled WGS sequence"/>
</dbReference>
<accession>A0A1G2I7Q0</accession>
<reference evidence="1 2" key="1">
    <citation type="journal article" date="2016" name="Nat. Commun.">
        <title>Thousands of microbial genomes shed light on interconnected biogeochemical processes in an aquifer system.</title>
        <authorList>
            <person name="Anantharaman K."/>
            <person name="Brown C.T."/>
            <person name="Hug L.A."/>
            <person name="Sharon I."/>
            <person name="Castelle C.J."/>
            <person name="Probst A.J."/>
            <person name="Thomas B.C."/>
            <person name="Singh A."/>
            <person name="Wilkins M.J."/>
            <person name="Karaoz U."/>
            <person name="Brodie E.L."/>
            <person name="Williams K.H."/>
            <person name="Hubbard S.S."/>
            <person name="Banfield J.F."/>
        </authorList>
    </citation>
    <scope>NUCLEOTIDE SEQUENCE [LARGE SCALE GENOMIC DNA]</scope>
</reference>
<name>A0A1G2I7Q0_9BACT</name>
<sequence>MKCPKCNNEFKIQIASNIKSEGCHILTEVTSILTVQCDKCKGVFQLPISGKRFLSVKKE</sequence>
<dbReference type="EMBL" id="MHOX01000020">
    <property type="protein sequence ID" value="OGZ70749.1"/>
    <property type="molecule type" value="Genomic_DNA"/>
</dbReference>
<evidence type="ECO:0000313" key="1">
    <source>
        <dbReference type="EMBL" id="OGZ70749.1"/>
    </source>
</evidence>
<protein>
    <submittedName>
        <fullName evidence="1">Uncharacterized protein</fullName>
    </submittedName>
</protein>
<proteinExistence type="predicted"/>
<comment type="caution">
    <text evidence="1">The sequence shown here is derived from an EMBL/GenBank/DDBJ whole genome shotgun (WGS) entry which is preliminary data.</text>
</comment>
<dbReference type="AlphaFoldDB" id="A0A1G2I7Q0"/>